<organism evidence="1 2">
    <name type="scientific">Rhizomicrobium palustre</name>
    <dbReference type="NCBI Taxonomy" id="189966"/>
    <lineage>
        <taxon>Bacteria</taxon>
        <taxon>Pseudomonadati</taxon>
        <taxon>Pseudomonadota</taxon>
        <taxon>Alphaproteobacteria</taxon>
        <taxon>Micropepsales</taxon>
        <taxon>Micropepsaceae</taxon>
        <taxon>Rhizomicrobium</taxon>
    </lineage>
</organism>
<comment type="caution">
    <text evidence="1">The sequence shown here is derived from an EMBL/GenBank/DDBJ whole genome shotgun (WGS) entry which is preliminary data.</text>
</comment>
<gene>
    <name evidence="1" type="ORF">FHS83_000474</name>
</gene>
<accession>A0A846MUW5</accession>
<dbReference type="EMBL" id="JAASRM010000001">
    <property type="protein sequence ID" value="NIK87156.1"/>
    <property type="molecule type" value="Genomic_DNA"/>
</dbReference>
<dbReference type="SUPFAM" id="SSF52833">
    <property type="entry name" value="Thioredoxin-like"/>
    <property type="match status" value="1"/>
</dbReference>
<sequence>MGNVFTGDFEAVLQVSGKTLNRLAASMHQNAGGNPDTPSFPHSLWLRMGDDGMVDGVRGTLQAEICTPQIELVNASTDRFFLSAAIRAWFQADPGTTPFPAFIKGAFRAEYRLTDIDQKCLGWASRAADYLWIRVVPESVTFEGGLSDDTNLMLMLPDPGAEAARHELFVRQIAAALAGPFEATPHPVSKRFRNGSLISLAGPGESGLALPLGITGNPSGAITSIANLFLAGEDFAFALREDLLMALLAPSIAAIQDYKPSVHVHISTPWPAPDIDTDYNGSLDPISVSWQPHGSFAVIHIHARGHLHTGSVLADASFTVDQDIFVNFNAGDETLWLSVGSRSVTANASGLGSGAISDGVSGAVDAVVKAFAEAACTGARSQLDAMIARKQELIDQLRGLDGGAGARFTNASFEPDGIVLRGRITVSSRHAGKPAFELTQAKDGYSALASWFPGGRIDKFEWSWTWPDNSTKATTLSDRFLLRRPHPKPGKWGTTFNLTDPLPGLDGSGTLCLRISGAQIDAVTGDWVHVESTRICHRYGFAIRPLANGAVIRPLSREVAQTKPHIPHPELALTSLGEGAASNALVAYVGPDWDEEATRALYHALEATHRHDAGLMLLALFSEGEAGKGEHLARQFQEMGRALGLVTLVQEDVDASWATNLAVPQTCRDSVWRLITPEGGISWALTGAISADELSKALTHCLLPSQAPSLRPVEPKLAIGARFGQGAFRGAWPIRLAHCPPPPFNRLAKAAGSLVSFVRQDSAASRAHVRRLKAEYGHETGPLVALILEGADAHKAAHFSEEVGLPVLPDPGGAITDRMGISVWPTTFSLDKSGILRAIDYGPLTEEEGRRV</sequence>
<evidence type="ECO:0000313" key="2">
    <source>
        <dbReference type="Proteomes" id="UP000570514"/>
    </source>
</evidence>
<evidence type="ECO:0000313" key="1">
    <source>
        <dbReference type="EMBL" id="NIK87156.1"/>
    </source>
</evidence>
<dbReference type="Proteomes" id="UP000570514">
    <property type="component" value="Unassembled WGS sequence"/>
</dbReference>
<proteinExistence type="predicted"/>
<protein>
    <submittedName>
        <fullName evidence="1">Uncharacterized protein</fullName>
    </submittedName>
</protein>
<reference evidence="1 2" key="1">
    <citation type="submission" date="2020-03" db="EMBL/GenBank/DDBJ databases">
        <title>Genomic Encyclopedia of Type Strains, Phase IV (KMG-IV): sequencing the most valuable type-strain genomes for metagenomic binning, comparative biology and taxonomic classification.</title>
        <authorList>
            <person name="Goeker M."/>
        </authorList>
    </citation>
    <scope>NUCLEOTIDE SEQUENCE [LARGE SCALE GENOMIC DNA]</scope>
    <source>
        <strain evidence="1 2">DSM 19867</strain>
    </source>
</reference>
<keyword evidence="2" id="KW-1185">Reference proteome</keyword>
<name>A0A846MUW5_9PROT</name>
<dbReference type="AlphaFoldDB" id="A0A846MUW5"/>
<dbReference type="RefSeq" id="WP_167080498.1">
    <property type="nucleotide sequence ID" value="NZ_BAAADC010000001.1"/>
</dbReference>
<dbReference type="Gene3D" id="3.40.30.10">
    <property type="entry name" value="Glutaredoxin"/>
    <property type="match status" value="1"/>
</dbReference>
<dbReference type="InterPro" id="IPR036249">
    <property type="entry name" value="Thioredoxin-like_sf"/>
</dbReference>